<dbReference type="GO" id="GO:0005829">
    <property type="term" value="C:cytosol"/>
    <property type="evidence" value="ECO:0007669"/>
    <property type="project" value="TreeGrafter"/>
</dbReference>
<comment type="similarity">
    <text evidence="1 8">Belongs to the phosphoenolpyruvate carboxykinase [GTP] family.</text>
</comment>
<dbReference type="CDD" id="cd00819">
    <property type="entry name" value="PEPCK_GTP"/>
    <property type="match status" value="1"/>
</dbReference>
<dbReference type="Gene3D" id="3.90.228.20">
    <property type="match status" value="1"/>
</dbReference>
<dbReference type="NCBIfam" id="NF003253">
    <property type="entry name" value="PRK04210.1"/>
    <property type="match status" value="1"/>
</dbReference>
<dbReference type="GO" id="GO:0006094">
    <property type="term" value="P:gluconeogenesis"/>
    <property type="evidence" value="ECO:0007669"/>
    <property type="project" value="UniProtKB-UniRule"/>
</dbReference>
<feature type="binding site" evidence="8">
    <location>
        <begin position="372"/>
        <end position="374"/>
    </location>
    <ligand>
        <name>substrate</name>
    </ligand>
</feature>
<comment type="function">
    <text evidence="8">Catalyzes the conversion of oxaloacetate (OAA) to phosphoenolpyruvate (PEP), the rate-limiting step in the metabolic pathway that produces glucose from lactate and other precursors derived from the citric acid cycle.</text>
</comment>
<evidence type="ECO:0000313" key="12">
    <source>
        <dbReference type="Proteomes" id="UP000182278"/>
    </source>
</evidence>
<feature type="binding site" evidence="8">
    <location>
        <begin position="201"/>
        <end position="203"/>
    </location>
    <ligand>
        <name>substrate</name>
    </ligand>
</feature>
<dbReference type="InterPro" id="IPR008210">
    <property type="entry name" value="PEP_carboxykinase_N"/>
</dbReference>
<organism evidence="11 12">
    <name type="scientific">Candidatus Desantisbacteria bacterium CG1_02_38_46</name>
    <dbReference type="NCBI Taxonomy" id="1817893"/>
    <lineage>
        <taxon>Bacteria</taxon>
        <taxon>Candidatus Desantisiibacteriota</taxon>
    </lineage>
</organism>
<proteinExistence type="inferred from homology"/>
<comment type="cofactor">
    <cofactor evidence="8">
        <name>Mn(2+)</name>
        <dbReference type="ChEBI" id="CHEBI:29035"/>
    </cofactor>
    <text evidence="8">Binds 1 Mn(2+) ion per subunit.</text>
</comment>
<dbReference type="InterPro" id="IPR035078">
    <property type="entry name" value="PEP_carboxykinase_GTP_N"/>
</dbReference>
<dbReference type="GO" id="GO:0005525">
    <property type="term" value="F:GTP binding"/>
    <property type="evidence" value="ECO:0007669"/>
    <property type="project" value="UniProtKB-UniRule"/>
</dbReference>
<comment type="catalytic activity">
    <reaction evidence="8">
        <text>oxaloacetate + GTP = phosphoenolpyruvate + GDP + CO2</text>
        <dbReference type="Rhea" id="RHEA:10388"/>
        <dbReference type="ChEBI" id="CHEBI:16452"/>
        <dbReference type="ChEBI" id="CHEBI:16526"/>
        <dbReference type="ChEBI" id="CHEBI:37565"/>
        <dbReference type="ChEBI" id="CHEBI:58189"/>
        <dbReference type="ChEBI" id="CHEBI:58702"/>
        <dbReference type="EC" id="4.1.1.32"/>
    </reaction>
</comment>
<dbReference type="EMBL" id="MNUO01000131">
    <property type="protein sequence ID" value="OIN95682.1"/>
    <property type="molecule type" value="Genomic_DNA"/>
</dbReference>
<reference evidence="11 12" key="1">
    <citation type="journal article" date="2016" name="Environ. Microbiol.">
        <title>Genomic resolution of a cold subsurface aquifer community provides metabolic insights for novel microbes adapted to high CO concentrations.</title>
        <authorList>
            <person name="Probst A.J."/>
            <person name="Castelle C.J."/>
            <person name="Singh A."/>
            <person name="Brown C.T."/>
            <person name="Anantharaman K."/>
            <person name="Sharon I."/>
            <person name="Hug L.A."/>
            <person name="Burstein D."/>
            <person name="Emerson J.B."/>
            <person name="Thomas B.C."/>
            <person name="Banfield J.F."/>
        </authorList>
    </citation>
    <scope>NUCLEOTIDE SEQUENCE [LARGE SCALE GENOMIC DNA]</scope>
    <source>
        <strain evidence="11">CG1_02_38_46</strain>
    </source>
</reference>
<dbReference type="GO" id="GO:0016301">
    <property type="term" value="F:kinase activity"/>
    <property type="evidence" value="ECO:0007669"/>
    <property type="project" value="UniProtKB-KW"/>
</dbReference>
<feature type="domain" description="Phosphoenolpyruvate carboxykinase GTP-utilising N-terminal" evidence="10">
    <location>
        <begin position="7"/>
        <end position="220"/>
    </location>
</feature>
<dbReference type="PANTHER" id="PTHR11561">
    <property type="entry name" value="PHOSPHOENOLPYRUVATE CARBOXYKINASE"/>
    <property type="match status" value="1"/>
</dbReference>
<evidence type="ECO:0000259" key="10">
    <source>
        <dbReference type="Pfam" id="PF17297"/>
    </source>
</evidence>
<dbReference type="STRING" id="1817893.AUJ66_08615"/>
<comment type="subunit">
    <text evidence="8">Monomer.</text>
</comment>
<dbReference type="GO" id="GO:0004613">
    <property type="term" value="F:phosphoenolpyruvate carboxykinase (GTP) activity"/>
    <property type="evidence" value="ECO:0007669"/>
    <property type="project" value="UniProtKB-UniRule"/>
</dbReference>
<dbReference type="GO" id="GO:0042594">
    <property type="term" value="P:response to starvation"/>
    <property type="evidence" value="ECO:0007669"/>
    <property type="project" value="TreeGrafter"/>
</dbReference>
<feature type="binding site" evidence="8">
    <location>
        <position position="374"/>
    </location>
    <ligand>
        <name>GTP</name>
        <dbReference type="ChEBI" id="CHEBI:37565"/>
    </ligand>
</feature>
<gene>
    <name evidence="8" type="primary">pckG</name>
    <name evidence="11" type="ORF">AUJ66_08615</name>
</gene>
<keyword evidence="11" id="KW-0808">Transferase</keyword>
<feature type="binding site" evidence="8">
    <location>
        <begin position="253"/>
        <end position="258"/>
    </location>
    <ligand>
        <name>GTP</name>
        <dbReference type="ChEBI" id="CHEBI:37565"/>
    </ligand>
</feature>
<comment type="caution">
    <text evidence="11">The sequence shown here is derived from an EMBL/GenBank/DDBJ whole genome shotgun (WGS) entry which is preliminary data.</text>
</comment>
<evidence type="ECO:0000313" key="11">
    <source>
        <dbReference type="EMBL" id="OIN95682.1"/>
    </source>
</evidence>
<keyword evidence="11" id="KW-0670">Pyruvate</keyword>
<dbReference type="EC" id="4.1.1.32" evidence="8"/>
<sequence length="588" mass="66638">MATFLEKWVEEQARLTKPDKIYWCDGSDEEARKIVEIGLTRERIEDYNVFHKLSQKTFPSSYLHRSHPTDVARAEHLTYVCHSDKKTAGPNNNWMPPAQAKEKLTKLSDGCMRGRTMYVLPYMMGHPESPYAKACVQLTDVSYVAVSMRIMTRVGKGVIQKIKKTDNFVRGFHSVGDFHQDRRFIMHFPDENLVWSIGSGYGGNALLGKKCFSLRIASWLGLKENWLAEHMIIIGVEDPQGKITYIAAAMPSACGKTNLAMMEPALPGYKVWTVGDDIAWLNIGPDGRLWAINPENGFFGVASGTSMKTNPNMIRTLKAGKFYPTIFTNTALNTDTNDPWWEGLDGEIPSNLVDWRGREWNPSLGTKAAHPNSRFTVAISQCPTVSPEFNNPDGVPISAILLGGRRTNLIPLVYESFNWQHGVFTGGGIGSETTAAAIHKVGVLRRDPMAMLPFCGYNMGDYFRHWLNIGKRLAHPPKIFAVNWFRTDGEGNFLWPGFGENIRVLKWIIERINNKIGAKETPIGFVPNPKDLELDGINIPQENLEKLFEVNIEDWGEEIKDIQKFFEQFGKRMPEEIWKEFKNFKELK</sequence>
<evidence type="ECO:0000256" key="7">
    <source>
        <dbReference type="ARBA" id="ARBA00023239"/>
    </source>
</evidence>
<dbReference type="PANTHER" id="PTHR11561:SF0">
    <property type="entry name" value="PHOSPHOENOLPYRUVATE CARBOXYKINASE [GTP]-RELATED"/>
    <property type="match status" value="1"/>
</dbReference>
<evidence type="ECO:0000256" key="3">
    <source>
        <dbReference type="ARBA" id="ARBA00022741"/>
    </source>
</evidence>
<feature type="binding site" evidence="8">
    <location>
        <position position="252"/>
    </location>
    <ligand>
        <name>substrate</name>
    </ligand>
</feature>
<feature type="binding site" evidence="8">
    <location>
        <position position="230"/>
    </location>
    <ligand>
        <name>Mn(2+)</name>
        <dbReference type="ChEBI" id="CHEBI:29035"/>
    </ligand>
</feature>
<keyword evidence="4 8" id="KW-0210">Decarboxylase</keyword>
<evidence type="ECO:0000256" key="1">
    <source>
        <dbReference type="ARBA" id="ARBA00005796"/>
    </source>
</evidence>
<evidence type="ECO:0000256" key="8">
    <source>
        <dbReference type="HAMAP-Rule" id="MF_00452"/>
    </source>
</evidence>
<dbReference type="UniPathway" id="UPA00138"/>
<dbReference type="GO" id="GO:0071333">
    <property type="term" value="P:cellular response to glucose stimulus"/>
    <property type="evidence" value="ECO:0007669"/>
    <property type="project" value="TreeGrafter"/>
</dbReference>
<dbReference type="GO" id="GO:0033993">
    <property type="term" value="P:response to lipid"/>
    <property type="evidence" value="ECO:0007669"/>
    <property type="project" value="TreeGrafter"/>
</dbReference>
<evidence type="ECO:0000256" key="4">
    <source>
        <dbReference type="ARBA" id="ARBA00022793"/>
    </source>
</evidence>
<comment type="pathway">
    <text evidence="8">Carbohydrate biosynthesis; gluconeogenesis.</text>
</comment>
<feature type="domain" description="Phosphoenolpyruvate carboxykinase C-terminal P-loop" evidence="9">
    <location>
        <begin position="226"/>
        <end position="585"/>
    </location>
</feature>
<keyword evidence="7 8" id="KW-0456">Lyase</keyword>
<comment type="subcellular location">
    <subcellularLocation>
        <location evidence="8">Cytoplasm</location>
    </subcellularLocation>
</comment>
<dbReference type="InterPro" id="IPR013035">
    <property type="entry name" value="PEP_carboxykinase_C"/>
</dbReference>
<keyword evidence="8" id="KW-0312">Gluconeogenesis</keyword>
<evidence type="ECO:0000256" key="2">
    <source>
        <dbReference type="ARBA" id="ARBA00022723"/>
    </source>
</evidence>
<name>A0A1J4SAB2_9BACT</name>
<keyword evidence="3 8" id="KW-0547">Nucleotide-binding</keyword>
<dbReference type="HAMAP" id="MF_00452">
    <property type="entry name" value="PEPCK_GTP"/>
    <property type="match status" value="1"/>
</dbReference>
<keyword evidence="2 8" id="KW-0479">Metal-binding</keyword>
<dbReference type="GO" id="GO:0046327">
    <property type="term" value="P:glycerol biosynthetic process from pyruvate"/>
    <property type="evidence" value="ECO:0007669"/>
    <property type="project" value="TreeGrafter"/>
</dbReference>
<feature type="binding site" evidence="8">
    <location>
        <position position="73"/>
    </location>
    <ligand>
        <name>substrate</name>
    </ligand>
</feature>
<keyword evidence="8" id="KW-0963">Cytoplasm</keyword>
<feature type="binding site" evidence="8">
    <location>
        <position position="277"/>
    </location>
    <ligand>
        <name>Mn(2+)</name>
        <dbReference type="ChEBI" id="CHEBI:29035"/>
    </ligand>
</feature>
<keyword evidence="5 8" id="KW-0342">GTP-binding</keyword>
<dbReference type="GO" id="GO:0006107">
    <property type="term" value="P:oxaloacetate metabolic process"/>
    <property type="evidence" value="ECO:0007669"/>
    <property type="project" value="TreeGrafter"/>
</dbReference>
<dbReference type="Pfam" id="PF00821">
    <property type="entry name" value="PEPCK_GTP"/>
    <property type="match status" value="1"/>
</dbReference>
<dbReference type="InterPro" id="IPR035077">
    <property type="entry name" value="PEP_carboxykinase_GTP_C"/>
</dbReference>
<dbReference type="Proteomes" id="UP000182278">
    <property type="component" value="Unassembled WGS sequence"/>
</dbReference>
<accession>A0A1J4SAB2</accession>
<feature type="active site" evidence="8">
    <location>
        <position position="254"/>
    </location>
</feature>
<dbReference type="Gene3D" id="3.40.449.10">
    <property type="entry name" value="Phosphoenolpyruvate Carboxykinase, domain 1"/>
    <property type="match status" value="1"/>
</dbReference>
<dbReference type="PIRSF" id="PIRSF001348">
    <property type="entry name" value="PEP_carboxykinase_GTP"/>
    <property type="match status" value="1"/>
</dbReference>
<feature type="binding site" evidence="8">
    <location>
        <position position="210"/>
    </location>
    <ligand>
        <name>Mn(2+)</name>
        <dbReference type="ChEBI" id="CHEBI:29035"/>
    </ligand>
</feature>
<dbReference type="Pfam" id="PF17297">
    <property type="entry name" value="PEPCK_N"/>
    <property type="match status" value="1"/>
</dbReference>
<evidence type="ECO:0000259" key="9">
    <source>
        <dbReference type="Pfam" id="PF00821"/>
    </source>
</evidence>
<feature type="binding site" evidence="8">
    <location>
        <begin position="498"/>
        <end position="501"/>
    </location>
    <ligand>
        <name>GTP</name>
        <dbReference type="ChEBI" id="CHEBI:37565"/>
    </ligand>
</feature>
<feature type="binding site" evidence="8">
    <location>
        <position position="405"/>
    </location>
    <ligand>
        <name>GTP</name>
        <dbReference type="ChEBI" id="CHEBI:37565"/>
    </ligand>
</feature>
<evidence type="ECO:0000256" key="6">
    <source>
        <dbReference type="ARBA" id="ARBA00023211"/>
    </source>
</evidence>
<protein>
    <recommendedName>
        <fullName evidence="8">Phosphoenolpyruvate carboxykinase [GTP]</fullName>
        <shortName evidence="8">PEP carboxykinase</shortName>
        <shortName evidence="8">PEPCK</shortName>
        <ecNumber evidence="8">4.1.1.32</ecNumber>
    </recommendedName>
    <alternativeName>
        <fullName evidence="8">GTP-dependent phosphoenolpyruvate carboxykinase</fullName>
        <shortName evidence="8">GTP-PEPCK</shortName>
    </alternativeName>
</protein>
<dbReference type="SUPFAM" id="SSF68923">
    <property type="entry name" value="PEP carboxykinase N-terminal domain"/>
    <property type="match status" value="1"/>
</dbReference>
<dbReference type="GO" id="GO:0030145">
    <property type="term" value="F:manganese ion binding"/>
    <property type="evidence" value="ECO:0007669"/>
    <property type="project" value="UniProtKB-UniRule"/>
</dbReference>
<keyword evidence="11" id="KW-0418">Kinase</keyword>
<keyword evidence="6 8" id="KW-0464">Manganese</keyword>
<dbReference type="AlphaFoldDB" id="A0A1J4SAB2"/>
<dbReference type="SUPFAM" id="SSF53795">
    <property type="entry name" value="PEP carboxykinase-like"/>
    <property type="match status" value="1"/>
</dbReference>
<evidence type="ECO:0000256" key="5">
    <source>
        <dbReference type="ARBA" id="ARBA00023134"/>
    </source>
</evidence>
<dbReference type="InterPro" id="IPR008209">
    <property type="entry name" value="PEP_carboxykinase_GTP"/>
</dbReference>
<dbReference type="GO" id="GO:0019543">
    <property type="term" value="P:propionate catabolic process"/>
    <property type="evidence" value="ECO:0007669"/>
    <property type="project" value="TreeGrafter"/>
</dbReference>
<dbReference type="Gene3D" id="2.170.8.10">
    <property type="entry name" value="Phosphoenolpyruvate Carboxykinase, domain 2"/>
    <property type="match status" value="1"/>
</dbReference>